<dbReference type="RefSeq" id="XP_056483400.1">
    <property type="nucleotide sequence ID" value="XM_056637370.1"/>
</dbReference>
<dbReference type="GO" id="GO:0005634">
    <property type="term" value="C:nucleus"/>
    <property type="evidence" value="ECO:0007669"/>
    <property type="project" value="UniProtKB-SubCell"/>
</dbReference>
<evidence type="ECO:0000256" key="3">
    <source>
        <dbReference type="ARBA" id="ARBA00023163"/>
    </source>
</evidence>
<keyword evidence="4" id="KW-0539">Nucleus</keyword>
<comment type="subcellular location">
    <subcellularLocation>
        <location evidence="1">Nucleus</location>
    </subcellularLocation>
</comment>
<evidence type="ECO:0008006" key="8">
    <source>
        <dbReference type="Google" id="ProtNLM"/>
    </source>
</evidence>
<gene>
    <name evidence="6" type="ORF">N7509_012733</name>
</gene>
<comment type="caution">
    <text evidence="6">The sequence shown here is derived from an EMBL/GenBank/DDBJ whole genome shotgun (WGS) entry which is preliminary data.</text>
</comment>
<keyword evidence="7" id="KW-1185">Reference proteome</keyword>
<dbReference type="AlphaFoldDB" id="A0A9W9VG81"/>
<dbReference type="GeneID" id="81376350"/>
<accession>A0A9W9VG81</accession>
<feature type="compositionally biased region" description="Low complexity" evidence="5">
    <location>
        <begin position="153"/>
        <end position="169"/>
    </location>
</feature>
<evidence type="ECO:0000256" key="4">
    <source>
        <dbReference type="ARBA" id="ARBA00023242"/>
    </source>
</evidence>
<keyword evidence="2" id="KW-0805">Transcription regulation</keyword>
<evidence type="ECO:0000313" key="6">
    <source>
        <dbReference type="EMBL" id="KAJ5379614.1"/>
    </source>
</evidence>
<evidence type="ECO:0000256" key="2">
    <source>
        <dbReference type="ARBA" id="ARBA00023015"/>
    </source>
</evidence>
<dbReference type="OrthoDB" id="4361601at2759"/>
<evidence type="ECO:0000313" key="7">
    <source>
        <dbReference type="Proteomes" id="UP001147747"/>
    </source>
</evidence>
<reference evidence="6" key="1">
    <citation type="submission" date="2022-12" db="EMBL/GenBank/DDBJ databases">
        <authorList>
            <person name="Petersen C."/>
        </authorList>
    </citation>
    <scope>NUCLEOTIDE SEQUENCE</scope>
    <source>
        <strain evidence="6">IBT 29677</strain>
    </source>
</reference>
<dbReference type="InterPro" id="IPR050613">
    <property type="entry name" value="Sec_Metabolite_Reg"/>
</dbReference>
<organism evidence="6 7">
    <name type="scientific">Penicillium cosmopolitanum</name>
    <dbReference type="NCBI Taxonomy" id="1131564"/>
    <lineage>
        <taxon>Eukaryota</taxon>
        <taxon>Fungi</taxon>
        <taxon>Dikarya</taxon>
        <taxon>Ascomycota</taxon>
        <taxon>Pezizomycotina</taxon>
        <taxon>Eurotiomycetes</taxon>
        <taxon>Eurotiomycetidae</taxon>
        <taxon>Eurotiales</taxon>
        <taxon>Aspergillaceae</taxon>
        <taxon>Penicillium</taxon>
    </lineage>
</organism>
<name>A0A9W9VG81_9EURO</name>
<sequence length="537" mass="60579">MPNHNVHCGEDLRYLLDIMHTRLSRPEVGGTDEGHFTQLAMGFGENYRMMSRADDKYEASPVLSRVEKCTAAHSANLAKEPGVCFSERGKLRACRVDDGKFVAGVTGLLVEHEAGSFVEAVSPVAEDNWESTGQSPAEEEPCDATDRLSPGDNTSTLSNLSSTPSLDFSGTDDDFDTSLDREDVIFAQPLKALPCWEMTENLKRRYFALLFCILSHADFEKEYLIFHQHPDVAPLSWLSLLFAVLALACQAEEHPDRISASSVLSKRYENAAWDSLLVDNPPFQPSKTALKAMILIIYGRLHRGNDVSVDLEMACNMADVLDRKPCCDRSQTYEECRNIWFRFKMLFSMSQQVHGSTFEQEFFQSRGHLKPSPLEDQFTMFHFKLLEVSDNIMYNTRCGLFSAWNLLGLVGQLSYIESSFAEFSSELNASDPQFGVRVVKLDILQYTLHYLLLCVYISFLEKYLHGDTAPHIRCYAARCVESAKVIQRICRSWTNGQHCKAFGWFFGGFGKYYAVVAEKTLSRVKGDGDEMVGLRGE</sequence>
<feature type="region of interest" description="Disordered" evidence="5">
    <location>
        <begin position="125"/>
        <end position="172"/>
    </location>
</feature>
<evidence type="ECO:0000256" key="1">
    <source>
        <dbReference type="ARBA" id="ARBA00004123"/>
    </source>
</evidence>
<reference evidence="6" key="2">
    <citation type="journal article" date="2023" name="IMA Fungus">
        <title>Comparative genomic study of the Penicillium genus elucidates a diverse pangenome and 15 lateral gene transfer events.</title>
        <authorList>
            <person name="Petersen C."/>
            <person name="Sorensen T."/>
            <person name="Nielsen M.R."/>
            <person name="Sondergaard T.E."/>
            <person name="Sorensen J.L."/>
            <person name="Fitzpatrick D.A."/>
            <person name="Frisvad J.C."/>
            <person name="Nielsen K.L."/>
        </authorList>
    </citation>
    <scope>NUCLEOTIDE SEQUENCE</scope>
    <source>
        <strain evidence="6">IBT 29677</strain>
    </source>
</reference>
<keyword evidence="3" id="KW-0804">Transcription</keyword>
<protein>
    <recommendedName>
        <fullName evidence="8">Transcription factor domain-containing protein</fullName>
    </recommendedName>
</protein>
<evidence type="ECO:0000256" key="5">
    <source>
        <dbReference type="SAM" id="MobiDB-lite"/>
    </source>
</evidence>
<dbReference type="EMBL" id="JAPZBU010000011">
    <property type="protein sequence ID" value="KAJ5379614.1"/>
    <property type="molecule type" value="Genomic_DNA"/>
</dbReference>
<dbReference type="Proteomes" id="UP001147747">
    <property type="component" value="Unassembled WGS sequence"/>
</dbReference>
<dbReference type="CDD" id="cd12148">
    <property type="entry name" value="fungal_TF_MHR"/>
    <property type="match status" value="1"/>
</dbReference>
<dbReference type="PANTHER" id="PTHR31001">
    <property type="entry name" value="UNCHARACTERIZED TRANSCRIPTIONAL REGULATORY PROTEIN"/>
    <property type="match status" value="1"/>
</dbReference>
<proteinExistence type="predicted"/>